<dbReference type="PANTHER" id="PTHR24186">
    <property type="entry name" value="PROTEIN PHOSPHATASE 1 REGULATORY SUBUNIT"/>
    <property type="match status" value="1"/>
</dbReference>
<feature type="transmembrane region" description="Helical" evidence="8">
    <location>
        <begin position="398"/>
        <end position="418"/>
    </location>
</feature>
<feature type="transmembrane region" description="Helical" evidence="8">
    <location>
        <begin position="438"/>
        <end position="466"/>
    </location>
</feature>
<evidence type="ECO:0000313" key="11">
    <source>
        <dbReference type="Proteomes" id="UP000823388"/>
    </source>
</evidence>
<dbReference type="SMART" id="SM00248">
    <property type="entry name" value="ANK"/>
    <property type="match status" value="7"/>
</dbReference>
<organism evidence="10 11">
    <name type="scientific">Panicum virgatum</name>
    <name type="common">Blackwell switchgrass</name>
    <dbReference type="NCBI Taxonomy" id="38727"/>
    <lineage>
        <taxon>Eukaryota</taxon>
        <taxon>Viridiplantae</taxon>
        <taxon>Streptophyta</taxon>
        <taxon>Embryophyta</taxon>
        <taxon>Tracheophyta</taxon>
        <taxon>Spermatophyta</taxon>
        <taxon>Magnoliopsida</taxon>
        <taxon>Liliopsida</taxon>
        <taxon>Poales</taxon>
        <taxon>Poaceae</taxon>
        <taxon>PACMAD clade</taxon>
        <taxon>Panicoideae</taxon>
        <taxon>Panicodae</taxon>
        <taxon>Paniceae</taxon>
        <taxon>Panicinae</taxon>
        <taxon>Panicum</taxon>
        <taxon>Panicum sect. Hiantes</taxon>
    </lineage>
</organism>
<evidence type="ECO:0000256" key="5">
    <source>
        <dbReference type="ARBA" id="ARBA00023043"/>
    </source>
</evidence>
<dbReference type="InterPro" id="IPR002110">
    <property type="entry name" value="Ankyrin_rpt"/>
</dbReference>
<keyword evidence="6 8" id="KW-0472">Membrane</keyword>
<keyword evidence="4 8" id="KW-1133">Transmembrane helix</keyword>
<dbReference type="Pfam" id="PF13962">
    <property type="entry name" value="PGG"/>
    <property type="match status" value="1"/>
</dbReference>
<dbReference type="EMBL" id="CM029039">
    <property type="protein sequence ID" value="KAG2643045.1"/>
    <property type="molecule type" value="Genomic_DNA"/>
</dbReference>
<dbReference type="GO" id="GO:0005886">
    <property type="term" value="C:plasma membrane"/>
    <property type="evidence" value="ECO:0007669"/>
    <property type="project" value="TreeGrafter"/>
</dbReference>
<accession>A0A8T0W6J6</accession>
<proteinExistence type="predicted"/>
<feature type="transmembrane region" description="Helical" evidence="8">
    <location>
        <begin position="487"/>
        <end position="507"/>
    </location>
</feature>
<keyword evidence="3" id="KW-0677">Repeat</keyword>
<sequence>MAFGQRSCNPLDTPLHCAARAGHPNMVSHLIKLATPTPTRDDDASKKVMEFLEKKNELGETALHGAVRSANTEVIEKLMSTAPGLANVPSDGISPLYLAISLGRLDVAWDMMKKSSNRLSYSGPDGQNVFHIAVFKPEALPTLIQKCKDVKVDIQEGGQTHTESLLLHLTSQRDKNGSTPLHIAASLETWSSCFSRLSEQFWPKPTSPTTQLLDANEFMVYQPDNEGSYPIHVAACNGRLKAVQILLGRFPECATLRDKRGRTFLHVAVEDKRFDIVKFASTGAEFSSILNEQDKQGDTALHLAVQVGVLSIFNILFRNRNVRLDLLNKDGLTPRDLSWINIPQRWYNRKNPRFMIHQSLLHARSAVGFSRPDHFYDKYKKERDETKDYEYITKATEVVGLSSVLVATVTFAAAFTLPGGYRADDHVNGGTPTLYGSYAFDAFIISNTLAFILSLLSSASLLYSGVPSREVSVRRKYYLLSRMLQHASIRSLVAAFSMGMYVVLAPVALRVAIAVWVISFGSLLCGSENMDIWHYLVQANTFRVRFGILAARSQVTPILRIMCTRFWIYIIIFGLPAILKIHGSY</sequence>
<evidence type="ECO:0000256" key="8">
    <source>
        <dbReference type="SAM" id="Phobius"/>
    </source>
</evidence>
<feature type="repeat" description="ANK" evidence="7">
    <location>
        <begin position="226"/>
        <end position="247"/>
    </location>
</feature>
<keyword evidence="11" id="KW-1185">Reference proteome</keyword>
<protein>
    <recommendedName>
        <fullName evidence="9">PGG domain-containing protein</fullName>
    </recommendedName>
</protein>
<dbReference type="PANTHER" id="PTHR24186:SF50">
    <property type="entry name" value="ANKYRIN REPEAT-CONTAINING PROTEIN ITN1-LIKE ISOFORM X1"/>
    <property type="match status" value="1"/>
</dbReference>
<dbReference type="PROSITE" id="PS50297">
    <property type="entry name" value="ANK_REP_REGION"/>
    <property type="match status" value="1"/>
</dbReference>
<feature type="transmembrane region" description="Helical" evidence="8">
    <location>
        <begin position="558"/>
        <end position="579"/>
    </location>
</feature>
<evidence type="ECO:0000259" key="9">
    <source>
        <dbReference type="Pfam" id="PF13962"/>
    </source>
</evidence>
<comment type="subcellular location">
    <subcellularLocation>
        <location evidence="1">Membrane</location>
        <topology evidence="1">Multi-pass membrane protein</topology>
    </subcellularLocation>
</comment>
<keyword evidence="2 8" id="KW-0812">Transmembrane</keyword>
<dbReference type="PROSITE" id="PS50088">
    <property type="entry name" value="ANK_REPEAT"/>
    <property type="match status" value="2"/>
</dbReference>
<name>A0A8T0W6J6_PANVG</name>
<evidence type="ECO:0000256" key="6">
    <source>
        <dbReference type="ARBA" id="ARBA00023136"/>
    </source>
</evidence>
<evidence type="ECO:0000256" key="1">
    <source>
        <dbReference type="ARBA" id="ARBA00004141"/>
    </source>
</evidence>
<dbReference type="SUPFAM" id="SSF48403">
    <property type="entry name" value="Ankyrin repeat"/>
    <property type="match status" value="1"/>
</dbReference>
<feature type="domain" description="PGG" evidence="9">
    <location>
        <begin position="391"/>
        <end position="503"/>
    </location>
</feature>
<feature type="transmembrane region" description="Helical" evidence="8">
    <location>
        <begin position="513"/>
        <end position="537"/>
    </location>
</feature>
<evidence type="ECO:0000313" key="10">
    <source>
        <dbReference type="EMBL" id="KAG2643045.1"/>
    </source>
</evidence>
<gene>
    <name evidence="10" type="ORF">PVAP13_2KG324500</name>
</gene>
<dbReference type="Pfam" id="PF12796">
    <property type="entry name" value="Ank_2"/>
    <property type="match status" value="2"/>
</dbReference>
<dbReference type="Gene3D" id="1.25.40.20">
    <property type="entry name" value="Ankyrin repeat-containing domain"/>
    <property type="match status" value="1"/>
</dbReference>
<evidence type="ECO:0000256" key="2">
    <source>
        <dbReference type="ARBA" id="ARBA00022692"/>
    </source>
</evidence>
<dbReference type="InterPro" id="IPR026961">
    <property type="entry name" value="PGG_dom"/>
</dbReference>
<evidence type="ECO:0000256" key="4">
    <source>
        <dbReference type="ARBA" id="ARBA00022989"/>
    </source>
</evidence>
<reference evidence="10" key="1">
    <citation type="submission" date="2020-05" db="EMBL/GenBank/DDBJ databases">
        <title>WGS assembly of Panicum virgatum.</title>
        <authorList>
            <person name="Lovell J.T."/>
            <person name="Jenkins J."/>
            <person name="Shu S."/>
            <person name="Juenger T.E."/>
            <person name="Schmutz J."/>
        </authorList>
    </citation>
    <scope>NUCLEOTIDE SEQUENCE</scope>
    <source>
        <strain evidence="10">AP13</strain>
    </source>
</reference>
<evidence type="ECO:0000256" key="7">
    <source>
        <dbReference type="PROSITE-ProRule" id="PRU00023"/>
    </source>
</evidence>
<dbReference type="AlphaFoldDB" id="A0A8T0W6J6"/>
<feature type="repeat" description="ANK" evidence="7">
    <location>
        <begin position="10"/>
        <end position="42"/>
    </location>
</feature>
<feature type="transmembrane region" description="Helical" evidence="8">
    <location>
        <begin position="299"/>
        <end position="317"/>
    </location>
</feature>
<evidence type="ECO:0000256" key="3">
    <source>
        <dbReference type="ARBA" id="ARBA00022737"/>
    </source>
</evidence>
<dbReference type="InterPro" id="IPR036770">
    <property type="entry name" value="Ankyrin_rpt-contain_sf"/>
</dbReference>
<comment type="caution">
    <text evidence="10">The sequence shown here is derived from an EMBL/GenBank/DDBJ whole genome shotgun (WGS) entry which is preliminary data.</text>
</comment>
<dbReference type="Proteomes" id="UP000823388">
    <property type="component" value="Chromosome 2K"/>
</dbReference>
<keyword evidence="5 7" id="KW-0040">ANK repeat</keyword>